<protein>
    <recommendedName>
        <fullName evidence="2">SGNH hydrolase-type esterase domain-containing protein</fullName>
    </recommendedName>
</protein>
<dbReference type="EMBL" id="BAAAJE010000012">
    <property type="protein sequence ID" value="GAA1145857.1"/>
    <property type="molecule type" value="Genomic_DNA"/>
</dbReference>
<evidence type="ECO:0000256" key="1">
    <source>
        <dbReference type="SAM" id="MobiDB-lite"/>
    </source>
</evidence>
<dbReference type="RefSeq" id="WP_343908007.1">
    <property type="nucleotide sequence ID" value="NZ_BAAAJE010000012.1"/>
</dbReference>
<reference evidence="4" key="1">
    <citation type="journal article" date="2019" name="Int. J. Syst. Evol. Microbiol.">
        <title>The Global Catalogue of Microorganisms (GCM) 10K type strain sequencing project: providing services to taxonomists for standard genome sequencing and annotation.</title>
        <authorList>
            <consortium name="The Broad Institute Genomics Platform"/>
            <consortium name="The Broad Institute Genome Sequencing Center for Infectious Disease"/>
            <person name="Wu L."/>
            <person name="Ma J."/>
        </authorList>
    </citation>
    <scope>NUCLEOTIDE SEQUENCE [LARGE SCALE GENOMIC DNA]</scope>
    <source>
        <strain evidence="4">JCM 11813</strain>
    </source>
</reference>
<feature type="domain" description="SGNH hydrolase-type esterase" evidence="2">
    <location>
        <begin position="76"/>
        <end position="192"/>
    </location>
</feature>
<keyword evidence="4" id="KW-1185">Reference proteome</keyword>
<name>A0ABP4F4M3_9ACTN</name>
<dbReference type="Pfam" id="PF13472">
    <property type="entry name" value="Lipase_GDSL_2"/>
    <property type="match status" value="1"/>
</dbReference>
<dbReference type="InterPro" id="IPR013830">
    <property type="entry name" value="SGNH_hydro"/>
</dbReference>
<accession>A0ABP4F4M3</accession>
<dbReference type="InterPro" id="IPR036514">
    <property type="entry name" value="SGNH_hydro_sf"/>
</dbReference>
<sequence length="222" mass="23607">MSSRVGGVLVALLAVLVVVATAAMWVDFRHEVDRTASRIAREPALSDPPSPTASPSERAGVRSVWIGDGYTARSCDAATALGWECAVDAQQGTGFLSDGTAFDPDNRVLGGRLDDLPAQEPDVVVVDAGRNDLGVYATPAILDAIEVYLGRLRERYPDAVLVQIVPWTRADPDPDPAVAREIARLMRKYDGHALDPAGQILDGTTLADAIRALDLPVPVEKG</sequence>
<comment type="caution">
    <text evidence="3">The sequence shown here is derived from an EMBL/GenBank/DDBJ whole genome shotgun (WGS) entry which is preliminary data.</text>
</comment>
<feature type="region of interest" description="Disordered" evidence="1">
    <location>
        <begin position="39"/>
        <end position="59"/>
    </location>
</feature>
<proteinExistence type="predicted"/>
<evidence type="ECO:0000313" key="4">
    <source>
        <dbReference type="Proteomes" id="UP001499979"/>
    </source>
</evidence>
<organism evidence="3 4">
    <name type="scientific">Nocardioides aquiterrae</name>
    <dbReference type="NCBI Taxonomy" id="203799"/>
    <lineage>
        <taxon>Bacteria</taxon>
        <taxon>Bacillati</taxon>
        <taxon>Actinomycetota</taxon>
        <taxon>Actinomycetes</taxon>
        <taxon>Propionibacteriales</taxon>
        <taxon>Nocardioidaceae</taxon>
        <taxon>Nocardioides</taxon>
    </lineage>
</organism>
<dbReference type="Proteomes" id="UP001499979">
    <property type="component" value="Unassembled WGS sequence"/>
</dbReference>
<evidence type="ECO:0000313" key="3">
    <source>
        <dbReference type="EMBL" id="GAA1145857.1"/>
    </source>
</evidence>
<evidence type="ECO:0000259" key="2">
    <source>
        <dbReference type="Pfam" id="PF13472"/>
    </source>
</evidence>
<dbReference type="SUPFAM" id="SSF52266">
    <property type="entry name" value="SGNH hydrolase"/>
    <property type="match status" value="1"/>
</dbReference>
<gene>
    <name evidence="3" type="ORF">GCM10009606_26160</name>
</gene>
<dbReference type="Gene3D" id="3.40.50.1110">
    <property type="entry name" value="SGNH hydrolase"/>
    <property type="match status" value="1"/>
</dbReference>